<keyword evidence="5" id="KW-1185">Reference proteome</keyword>
<dbReference type="InterPro" id="IPR011050">
    <property type="entry name" value="Pectin_lyase_fold/virulence"/>
</dbReference>
<feature type="compositionally biased region" description="Acidic residues" evidence="3">
    <location>
        <begin position="42"/>
        <end position="63"/>
    </location>
</feature>
<keyword evidence="2" id="KW-0325">Glycoprotein</keyword>
<feature type="region of interest" description="Disordered" evidence="3">
    <location>
        <begin position="41"/>
        <end position="67"/>
    </location>
</feature>
<evidence type="ECO:0000256" key="3">
    <source>
        <dbReference type="SAM" id="MobiDB-lite"/>
    </source>
</evidence>
<dbReference type="Gene3D" id="2.160.20.10">
    <property type="entry name" value="Single-stranded right-handed beta-helix, Pectin lyase-like"/>
    <property type="match status" value="1"/>
</dbReference>
<accession>A0A918V5F1</accession>
<keyword evidence="1" id="KW-0479">Metal-binding</keyword>
<dbReference type="InterPro" id="IPR012334">
    <property type="entry name" value="Pectin_lyas_fold"/>
</dbReference>
<dbReference type="InterPro" id="IPR052063">
    <property type="entry name" value="Polysaccharide_Lyase_1"/>
</dbReference>
<name>A0A918V5F1_9FLAO</name>
<dbReference type="Pfam" id="PF17963">
    <property type="entry name" value="Big_9"/>
    <property type="match status" value="1"/>
</dbReference>
<reference evidence="4" key="2">
    <citation type="submission" date="2020-09" db="EMBL/GenBank/DDBJ databases">
        <authorList>
            <person name="Sun Q."/>
            <person name="Kim S."/>
        </authorList>
    </citation>
    <scope>NUCLEOTIDE SEQUENCE</scope>
    <source>
        <strain evidence="4">KCTC 12710</strain>
    </source>
</reference>
<dbReference type="GO" id="GO:0046872">
    <property type="term" value="F:metal ion binding"/>
    <property type="evidence" value="ECO:0007669"/>
    <property type="project" value="UniProtKB-KW"/>
</dbReference>
<dbReference type="SUPFAM" id="SSF51126">
    <property type="entry name" value="Pectin lyase-like"/>
    <property type="match status" value="1"/>
</dbReference>
<reference evidence="4" key="1">
    <citation type="journal article" date="2014" name="Int. J. Syst. Evol. Microbiol.">
        <title>Complete genome sequence of Corynebacterium casei LMG S-19264T (=DSM 44701T), isolated from a smear-ripened cheese.</title>
        <authorList>
            <consortium name="US DOE Joint Genome Institute (JGI-PGF)"/>
            <person name="Walter F."/>
            <person name="Albersmeier A."/>
            <person name="Kalinowski J."/>
            <person name="Ruckert C."/>
        </authorList>
    </citation>
    <scope>NUCLEOTIDE SEQUENCE</scope>
    <source>
        <strain evidence="4">KCTC 12710</strain>
    </source>
</reference>
<evidence type="ECO:0000256" key="2">
    <source>
        <dbReference type="ARBA" id="ARBA00023180"/>
    </source>
</evidence>
<evidence type="ECO:0000256" key="1">
    <source>
        <dbReference type="ARBA" id="ARBA00022723"/>
    </source>
</evidence>
<keyword evidence="4" id="KW-0456">Lyase</keyword>
<dbReference type="AlphaFoldDB" id="A0A918V5F1"/>
<evidence type="ECO:0000313" key="4">
    <source>
        <dbReference type="EMBL" id="GGZ70318.1"/>
    </source>
</evidence>
<dbReference type="PANTHER" id="PTHR42970:SF1">
    <property type="entry name" value="PECTATE LYASE C-RELATED"/>
    <property type="match status" value="1"/>
</dbReference>
<dbReference type="EMBL" id="BMWZ01000001">
    <property type="protein sequence ID" value="GGZ70318.1"/>
    <property type="molecule type" value="Genomic_DNA"/>
</dbReference>
<gene>
    <name evidence="4" type="ORF">GCM10007028_04280</name>
</gene>
<evidence type="ECO:0000313" key="5">
    <source>
        <dbReference type="Proteomes" id="UP000636004"/>
    </source>
</evidence>
<dbReference type="PANTHER" id="PTHR42970">
    <property type="entry name" value="PECTATE LYASE C-RELATED"/>
    <property type="match status" value="1"/>
</dbReference>
<proteinExistence type="predicted"/>
<dbReference type="GO" id="GO:0016829">
    <property type="term" value="F:lyase activity"/>
    <property type="evidence" value="ECO:0007669"/>
    <property type="project" value="UniProtKB-KW"/>
</dbReference>
<sequence length="664" mass="73339">MQNLHLKPKILIIVLFFLALLPSCNNEELFIDESYVLANEKNDEEDSDGNEDTDGNEDADESSLIEVNDYASRTRENISVDLFLYSNDLNMPKSITFSGSKPSNGKIVLSDNNTPEDFMDDFVTYTPDPSYSGMDTFEYTVCDATNSENCGSAIVTITVDAMDRESVLKAFPNAYGGGAESIGGRGKVLCIVNTLDYDTPLTYHRSNGSNDEYYTGGLKEAITNKNVGHIVFNVSGNIKLPIGGASFSGVSNKTIYGQSAPKGGITITGGRFKFDYTSGDNHDLTFRYFRSRPVLSRYGYTPDVAFKTDFRLESGKSAGGVGDDAYTWAFLFTGGEKIIVDHCSASFASDKNMGGFIWDTSDIMQNWTFSNNMVADGGTNMYFAQNDDGSGSHNVPDNISVINNIMTSANRNPNMAYGGYGEIMNNVIFDVPYKYTTAFWNLKLNHIGNYYTGEKQGSGINSSFARNRIISAGTSSTEPDSRPSIYTDGNYLKRSDNSIVLDGNPANNDRVLWSNYIDKFTSPPKFGGQSQFFTNTPHTNSITHKYVAVSATNAFRNLINEGDVGASKYLDDNGLVQVFRDSFDASQLNYVENNDVSYKGKQASNWVLPILPKNTRPESYDTDNDGMADAWEMRTFGNLEQSYRGDFNGDGYDNLETYLNQVDK</sequence>
<protein>
    <submittedName>
        <fullName evidence="4">Polysaccharide lyase</fullName>
    </submittedName>
</protein>
<dbReference type="Gene3D" id="2.60.40.3440">
    <property type="match status" value="1"/>
</dbReference>
<dbReference type="Proteomes" id="UP000636004">
    <property type="component" value="Unassembled WGS sequence"/>
</dbReference>
<comment type="caution">
    <text evidence="4">The sequence shown here is derived from an EMBL/GenBank/DDBJ whole genome shotgun (WGS) entry which is preliminary data.</text>
</comment>
<organism evidence="4 5">
    <name type="scientific">Algibacter mikhailovii</name>
    <dbReference type="NCBI Taxonomy" id="425498"/>
    <lineage>
        <taxon>Bacteria</taxon>
        <taxon>Pseudomonadati</taxon>
        <taxon>Bacteroidota</taxon>
        <taxon>Flavobacteriia</taxon>
        <taxon>Flavobacteriales</taxon>
        <taxon>Flavobacteriaceae</taxon>
        <taxon>Algibacter</taxon>
    </lineage>
</organism>